<gene>
    <name evidence="1" type="ORF">MRB53_016259</name>
</gene>
<protein>
    <submittedName>
        <fullName evidence="1">Uncharacterized protein</fullName>
    </submittedName>
</protein>
<comment type="caution">
    <text evidence="1">The sequence shown here is derived from an EMBL/GenBank/DDBJ whole genome shotgun (WGS) entry which is preliminary data.</text>
</comment>
<sequence>MEHIGDAAECGAGATEPSQQKQQSKNANATKNSRVKVFFVAPLFPTSGIKTRLRSSGSKQGGDRSGLIAINGLRL</sequence>
<dbReference type="EMBL" id="CM056813">
    <property type="protein sequence ID" value="KAJ8639565.1"/>
    <property type="molecule type" value="Genomic_DNA"/>
</dbReference>
<reference evidence="1 2" key="1">
    <citation type="journal article" date="2022" name="Hortic Res">
        <title>A haplotype resolved chromosomal level avocado genome allows analysis of novel avocado genes.</title>
        <authorList>
            <person name="Nath O."/>
            <person name="Fletcher S.J."/>
            <person name="Hayward A."/>
            <person name="Shaw L.M."/>
            <person name="Masouleh A.K."/>
            <person name="Furtado A."/>
            <person name="Henry R.J."/>
            <person name="Mitter N."/>
        </authorList>
    </citation>
    <scope>NUCLEOTIDE SEQUENCE [LARGE SCALE GENOMIC DNA]</scope>
    <source>
        <strain evidence="2">cv. Hass</strain>
    </source>
</reference>
<evidence type="ECO:0000313" key="1">
    <source>
        <dbReference type="EMBL" id="KAJ8639565.1"/>
    </source>
</evidence>
<proteinExistence type="predicted"/>
<dbReference type="Proteomes" id="UP001234297">
    <property type="component" value="Chromosome 5"/>
</dbReference>
<evidence type="ECO:0000313" key="2">
    <source>
        <dbReference type="Proteomes" id="UP001234297"/>
    </source>
</evidence>
<organism evidence="1 2">
    <name type="scientific">Persea americana</name>
    <name type="common">Avocado</name>
    <dbReference type="NCBI Taxonomy" id="3435"/>
    <lineage>
        <taxon>Eukaryota</taxon>
        <taxon>Viridiplantae</taxon>
        <taxon>Streptophyta</taxon>
        <taxon>Embryophyta</taxon>
        <taxon>Tracheophyta</taxon>
        <taxon>Spermatophyta</taxon>
        <taxon>Magnoliopsida</taxon>
        <taxon>Magnoliidae</taxon>
        <taxon>Laurales</taxon>
        <taxon>Lauraceae</taxon>
        <taxon>Persea</taxon>
    </lineage>
</organism>
<keyword evidence="2" id="KW-1185">Reference proteome</keyword>
<name>A0ACC2M1M7_PERAE</name>
<accession>A0ACC2M1M7</accession>